<feature type="compositionally biased region" description="Low complexity" evidence="11">
    <location>
        <begin position="279"/>
        <end position="295"/>
    </location>
</feature>
<feature type="region of interest" description="Disordered" evidence="11">
    <location>
        <begin position="1336"/>
        <end position="1362"/>
    </location>
</feature>
<feature type="domain" description="Pyruvate phosphate dikinase AMP/ATP-binding" evidence="12">
    <location>
        <begin position="1382"/>
        <end position="1713"/>
    </location>
</feature>
<evidence type="ECO:0000256" key="8">
    <source>
        <dbReference type="ARBA" id="ARBA00022840"/>
    </source>
</evidence>
<organism evidence="14 15">
    <name type="scientific">Toxoplasma gondii MAS</name>
    <dbReference type="NCBI Taxonomy" id="943118"/>
    <lineage>
        <taxon>Eukaryota</taxon>
        <taxon>Sar</taxon>
        <taxon>Alveolata</taxon>
        <taxon>Apicomplexa</taxon>
        <taxon>Conoidasida</taxon>
        <taxon>Coccidia</taxon>
        <taxon>Eucoccidiorida</taxon>
        <taxon>Eimeriorina</taxon>
        <taxon>Sarcocystidae</taxon>
        <taxon>Toxoplasma</taxon>
    </lineage>
</organism>
<evidence type="ECO:0000259" key="13">
    <source>
        <dbReference type="Pfam" id="PF22973"/>
    </source>
</evidence>
<evidence type="ECO:0000256" key="11">
    <source>
        <dbReference type="SAM" id="MobiDB-lite"/>
    </source>
</evidence>
<evidence type="ECO:0000256" key="6">
    <source>
        <dbReference type="ARBA" id="ARBA00022741"/>
    </source>
</evidence>
<keyword evidence="10" id="KW-0119">Carbohydrate metabolism</keyword>
<accession>A0A086QUT9</accession>
<evidence type="ECO:0000256" key="10">
    <source>
        <dbReference type="ARBA" id="ARBA00023277"/>
    </source>
</evidence>
<dbReference type="GO" id="GO:0046872">
    <property type="term" value="F:metal ion binding"/>
    <property type="evidence" value="ECO:0007669"/>
    <property type="project" value="UniProtKB-KW"/>
</dbReference>
<protein>
    <submittedName>
        <fullName evidence="14">Putative alpha-glucan water dikinase 1</fullName>
        <ecNumber evidence="14">2.7.9.4</ecNumber>
    </submittedName>
</protein>
<name>A0A086QUT9_TOXGO</name>
<dbReference type="Gene3D" id="3.30.1490.20">
    <property type="entry name" value="ATP-grasp fold, A domain"/>
    <property type="match status" value="1"/>
</dbReference>
<feature type="region of interest" description="Disordered" evidence="11">
    <location>
        <begin position="259"/>
        <end position="302"/>
    </location>
</feature>
<evidence type="ECO:0000313" key="14">
    <source>
        <dbReference type="EMBL" id="KFH16371.1"/>
    </source>
</evidence>
<gene>
    <name evidence="14" type="ORF">TGMAS_214260</name>
</gene>
<dbReference type="PANTHER" id="PTHR46999">
    <property type="entry name" value="ALPHA-GLUCAN WATER DIKINASE 1, CHLOROPLASTIC-RELATED"/>
    <property type="match status" value="1"/>
</dbReference>
<keyword evidence="9" id="KW-0460">Magnesium</keyword>
<dbReference type="Gene3D" id="3.30.470.20">
    <property type="entry name" value="ATP-grasp fold, B domain"/>
    <property type="match status" value="1"/>
</dbReference>
<evidence type="ECO:0000259" key="12">
    <source>
        <dbReference type="Pfam" id="PF01326"/>
    </source>
</evidence>
<dbReference type="VEuPathDB" id="ToxoDB:TGMAS_214260"/>
<keyword evidence="6" id="KW-0547">Nucleotide-binding</keyword>
<comment type="cofactor">
    <cofactor evidence="1">
        <name>Mg(2+)</name>
        <dbReference type="ChEBI" id="CHEBI:18420"/>
    </cofactor>
</comment>
<keyword evidence="7 14" id="KW-0418">Kinase</keyword>
<evidence type="ECO:0000256" key="7">
    <source>
        <dbReference type="ARBA" id="ARBA00022777"/>
    </source>
</evidence>
<dbReference type="Proteomes" id="UP000028821">
    <property type="component" value="Unassembled WGS sequence"/>
</dbReference>
<dbReference type="GO" id="GO:0050521">
    <property type="term" value="F:alpha-glucan, water dikinase activity"/>
    <property type="evidence" value="ECO:0007669"/>
    <property type="project" value="UniProtKB-EC"/>
</dbReference>
<keyword evidence="8" id="KW-0067">ATP-binding</keyword>
<dbReference type="OrthoDB" id="6123450at2759"/>
<comment type="subunit">
    <text evidence="3">Homodimer.</text>
</comment>
<evidence type="ECO:0000256" key="5">
    <source>
        <dbReference type="ARBA" id="ARBA00022723"/>
    </source>
</evidence>
<dbReference type="Pfam" id="PF01326">
    <property type="entry name" value="PPDK_N"/>
    <property type="match status" value="1"/>
</dbReference>
<proteinExistence type="inferred from homology"/>
<evidence type="ECO:0000256" key="4">
    <source>
        <dbReference type="ARBA" id="ARBA00022679"/>
    </source>
</evidence>
<dbReference type="SUPFAM" id="SSF56059">
    <property type="entry name" value="Glutathione synthetase ATP-binding domain-like"/>
    <property type="match status" value="1"/>
</dbReference>
<dbReference type="InterPro" id="IPR002192">
    <property type="entry name" value="PPDK_AMP/ATP-bd"/>
</dbReference>
<dbReference type="EC" id="2.7.9.4" evidence="14"/>
<comment type="caution">
    <text evidence="14">The sequence shown here is derived from an EMBL/GenBank/DDBJ whole genome shotgun (WGS) entry which is preliminary data.</text>
</comment>
<dbReference type="InterPro" id="IPR054481">
    <property type="entry name" value="GWD1_pHisD"/>
</dbReference>
<evidence type="ECO:0000256" key="3">
    <source>
        <dbReference type="ARBA" id="ARBA00011738"/>
    </source>
</evidence>
<sequence>MAQKGHTDAEASDVRQAFAPLRAQAEETAVTFSLEGNRQLKCILRKMPQNANNQKTVEIIFAFQGPVFAQHEQKQLFMHWGVGNHGHEWKGLSEELQKSLHSTSETTFPWGAAETAFPSPSSSPPPVVTLSFPEAQAPAFISFLFRTQFHEWIRQQGGGNLVLPVHQLLQENEQQTAFLDTIIAVKTDAVREKDASRPLLPEDIQYWKVPLGSGVDIQLVALTYHNAMAAALEIFSDSPAALTLYWSGACSPHDSWQAPSPNSLLGQPGVGCQEESSNAPYGDAGAPAPPAALDGVDPEREKARREKEKLDAQRIACTFGGFASYPQDDKAYWTQFEFLSIPGSQVSLQRVAVVIAGQAVPKGIVFLVREVKADRWFRAPGSGNFFVSLPTHKYWTVLRAEEEKRRKAEQERQERLAKQMADTFHEAVKLFEEGKPEREQRGSLSYRCVTLPEGVGFLDAYVYPNDAITEVYVHFTVCTRVPCVLHWGLLDIMGTAQTQTESRWETWKKEGLSQEELEKKREEEIRKRMAFRGAPSQWICPPPEMRPPGTVLVDPVRAVQTPFEEAKAQRAGLAAGNAGLQLLQQLTIRVPAHKCPRINEEDPGVDTLFDGIACCLKEVNGHRWFRSNDGRDIQIRLVEFGASVYKGLNAEMVEKIVEAEVEWQHMTLMHRYNLMHSFLDGFASKHGASVQGNASFQRREALLADLARDWTDCHFHSPELLLPMTFSPPPLPEFSPRLEDFLSLGTAVVEEERDFWAWFYVWGRFAFLGLLDWQRNYNTKPRELASASEQLTFATARAWRKYTEYRPLIRDCLSTMGRGGAQGQAIRDRILDIMHKHKIPESTGNFYEQWHQKLHNNTTPDDVGICEAVIGFLESNGDLKTYWRILGEHNVSRERLASYERKITCEPYMVHTNIGDLVNDFRSYLSILKDVHDALDIKKAFDYARQYLPHDAVGLVEQLVQELGTQRLQQKPMNAEDAMRRFQTLSEARKKIVFTLNQDGGLGDDGNLAAMTRELLFLDYALEQQQGVLIQGNAAKFSLKQLVVALRELLLTLSAHQPVNLELRSMYADWAHLGDALAACSEGAISCSCVFDAREAALLMKALTDRVVRFVGGTVDSVQEELGRKAVYLGNQVGTEKKVLDVFVDEVLRGSALFALSLLVKRLEPLLRNAAMLPPWQLISIVERVQGELVSIDHLKNIQDKVFETPTVLLCGAVSGEEEIPIGVQAVLVRSAAVSPDILSHVAVRARNAHVLVAVCFEAKVADQLESFSQSWVEVLSAKDGSGLEVHPATRPNAMLARRASKLFNRRTSQELFSEASLLGRGASFVEEARRLRKRTASVSSASDGDEERLGDLSEDSDPDDVMQLKKTSSQWCIPMSKFNKKLVGSKSSNIKKLADALDPSVLTPRSVALPFGCMQKTLSASPNQPLLSELRQTLLDLSPSSGTSEASQIFEKTREILAKLSVPPALLEALQECMRTADEEARQRQGMDGETLDKTLGDRPSLFDLWQTSGETRCAEAVKAVWESLFGLRPWISLTKAGRKYSELNMAVLVQELMPAHCAFVLHSKNPFSDEKDEMYGELALGLGEAIVGNYAGRSLGWRMKRGGEPVVVAFPSKSECLICPPCLIFRSDSNGEDLENFAGAGLFESVPAFQNRVQRVTYWNARIITDRDYRMRLLKRIGELAFLVEDKYAVPQDIEGVVVGAETVALVQTRTQV</sequence>
<evidence type="ECO:0000256" key="9">
    <source>
        <dbReference type="ARBA" id="ARBA00022842"/>
    </source>
</evidence>
<feature type="compositionally biased region" description="Acidic residues" evidence="11">
    <location>
        <begin position="1344"/>
        <end position="1361"/>
    </location>
</feature>
<comment type="similarity">
    <text evidence="2">Belongs to the PEP-utilizing enzyme family.</text>
</comment>
<reference evidence="14 15" key="1">
    <citation type="submission" date="2014-04" db="EMBL/GenBank/DDBJ databases">
        <authorList>
            <person name="Sibley D."/>
            <person name="Venepally P."/>
            <person name="Karamycheva S."/>
            <person name="Hadjithomas M."/>
            <person name="Khan A."/>
            <person name="Brunk B."/>
            <person name="Roos D."/>
            <person name="Caler E."/>
            <person name="Lorenzi H."/>
        </authorList>
    </citation>
    <scope>NUCLEOTIDE SEQUENCE [LARGE SCALE GENOMIC DNA]</scope>
    <source>
        <strain evidence="14 15">MAS</strain>
    </source>
</reference>
<feature type="domain" description="Alpha-glucan water dikinase phosphohistidine-like" evidence="13">
    <location>
        <begin position="1175"/>
        <end position="1276"/>
    </location>
</feature>
<keyword evidence="5" id="KW-0479">Metal-binding</keyword>
<keyword evidence="4 14" id="KW-0808">Transferase</keyword>
<dbReference type="InterPro" id="IPR013815">
    <property type="entry name" value="ATP_grasp_subdomain_1"/>
</dbReference>
<evidence type="ECO:0000256" key="2">
    <source>
        <dbReference type="ARBA" id="ARBA00007837"/>
    </source>
</evidence>
<dbReference type="Pfam" id="PF22973">
    <property type="entry name" value="GWD1_pHisD"/>
    <property type="match status" value="1"/>
</dbReference>
<dbReference type="PANTHER" id="PTHR46999:SF1">
    <property type="entry name" value="ALPHA-GLUCAN WATER DIKINASE 1, CHLOROPLASTIC"/>
    <property type="match status" value="1"/>
</dbReference>
<dbReference type="GO" id="GO:0005524">
    <property type="term" value="F:ATP binding"/>
    <property type="evidence" value="ECO:0007669"/>
    <property type="project" value="UniProtKB-KW"/>
</dbReference>
<dbReference type="EMBL" id="AEXC02000602">
    <property type="protein sequence ID" value="KFH16371.1"/>
    <property type="molecule type" value="Genomic_DNA"/>
</dbReference>
<evidence type="ECO:0000313" key="15">
    <source>
        <dbReference type="Proteomes" id="UP000028821"/>
    </source>
</evidence>
<evidence type="ECO:0000256" key="1">
    <source>
        <dbReference type="ARBA" id="ARBA00001946"/>
    </source>
</evidence>